<dbReference type="GO" id="GO:0031902">
    <property type="term" value="C:late endosome membrane"/>
    <property type="evidence" value="ECO:0007669"/>
    <property type="project" value="UniProtKB-SubCell"/>
</dbReference>
<comment type="subcellular location">
    <subcellularLocation>
        <location evidence="2">Endosome membrane</location>
        <topology evidence="2">Peripheral membrane protein</topology>
    </subcellularLocation>
    <subcellularLocation>
        <location evidence="1">Late endosome membrane</location>
    </subcellularLocation>
    <subcellularLocation>
        <location evidence="3">Lysosome membrane</location>
        <topology evidence="3">Peripheral membrane protein</topology>
        <orientation evidence="3">Cytoplasmic side</orientation>
    </subcellularLocation>
</comment>
<evidence type="ECO:0000313" key="12">
    <source>
        <dbReference type="WBParaSite" id="Smp_025370.1"/>
    </source>
</evidence>
<dbReference type="FunCoup" id="A0A3Q0KDH5">
    <property type="interactions" value="90"/>
</dbReference>
<comment type="similarity">
    <text evidence="4">Belongs to the CDIP1/LITAF family.</text>
</comment>
<reference evidence="11" key="1">
    <citation type="journal article" date="2012" name="PLoS Negl. Trop. Dis.">
        <title>A systematically improved high quality genome and transcriptome of the human blood fluke Schistosoma mansoni.</title>
        <authorList>
            <person name="Protasio A.V."/>
            <person name="Tsai I.J."/>
            <person name="Babbage A."/>
            <person name="Nichol S."/>
            <person name="Hunt M."/>
            <person name="Aslett M.A."/>
            <person name="De Silva N."/>
            <person name="Velarde G.S."/>
            <person name="Anderson T.J."/>
            <person name="Clark R.C."/>
            <person name="Davidson C."/>
            <person name="Dillon G.P."/>
            <person name="Holroyd N.E."/>
            <person name="LoVerde P.T."/>
            <person name="Lloyd C."/>
            <person name="McQuillan J."/>
            <person name="Oliveira G."/>
            <person name="Otto T.D."/>
            <person name="Parker-Manuel S.J."/>
            <person name="Quail M.A."/>
            <person name="Wilson R.A."/>
            <person name="Zerlotini A."/>
            <person name="Dunne D.W."/>
            <person name="Berriman M."/>
        </authorList>
    </citation>
    <scope>NUCLEOTIDE SEQUENCE [LARGE SCALE GENOMIC DNA]</scope>
    <source>
        <strain evidence="11">Puerto Rican</strain>
    </source>
</reference>
<feature type="region of interest" description="Disordered" evidence="8">
    <location>
        <begin position="1"/>
        <end position="24"/>
    </location>
</feature>
<evidence type="ECO:0000256" key="6">
    <source>
        <dbReference type="ARBA" id="ARBA00022833"/>
    </source>
</evidence>
<evidence type="ECO:0000313" key="11">
    <source>
        <dbReference type="Proteomes" id="UP000008854"/>
    </source>
</evidence>
<evidence type="ECO:0000256" key="9">
    <source>
        <dbReference type="SAM" id="Phobius"/>
    </source>
</evidence>
<keyword evidence="6" id="KW-0862">Zinc</keyword>
<name>A0A3Q0KDH5_SCHMA</name>
<evidence type="ECO:0000256" key="1">
    <source>
        <dbReference type="ARBA" id="ARBA00004414"/>
    </source>
</evidence>
<evidence type="ECO:0000256" key="8">
    <source>
        <dbReference type="SAM" id="MobiDB-lite"/>
    </source>
</evidence>
<organism evidence="11 12">
    <name type="scientific">Schistosoma mansoni</name>
    <name type="common">Blood fluke</name>
    <dbReference type="NCBI Taxonomy" id="6183"/>
    <lineage>
        <taxon>Eukaryota</taxon>
        <taxon>Metazoa</taxon>
        <taxon>Spiralia</taxon>
        <taxon>Lophotrochozoa</taxon>
        <taxon>Platyhelminthes</taxon>
        <taxon>Trematoda</taxon>
        <taxon>Digenea</taxon>
        <taxon>Strigeidida</taxon>
        <taxon>Schistosomatoidea</taxon>
        <taxon>Schistosomatidae</taxon>
        <taxon>Schistosoma</taxon>
    </lineage>
</organism>
<evidence type="ECO:0000256" key="4">
    <source>
        <dbReference type="ARBA" id="ARBA00005975"/>
    </source>
</evidence>
<reference evidence="12" key="2">
    <citation type="submission" date="2018-12" db="UniProtKB">
        <authorList>
            <consortium name="WormBaseParasite"/>
        </authorList>
    </citation>
    <scope>IDENTIFICATION</scope>
    <source>
        <strain evidence="12">Puerto Rican</strain>
    </source>
</reference>
<evidence type="ECO:0000259" key="10">
    <source>
        <dbReference type="PROSITE" id="PS51837"/>
    </source>
</evidence>
<keyword evidence="9" id="KW-1133">Transmembrane helix</keyword>
<dbReference type="PANTHER" id="PTHR23292:SF6">
    <property type="entry name" value="FI16602P1-RELATED"/>
    <property type="match status" value="1"/>
</dbReference>
<dbReference type="PANTHER" id="PTHR23292">
    <property type="entry name" value="LIPOPOLYSACCHARIDE-INDUCED TUMOR NECROSIS FACTOR-ALPHA FACTOR"/>
    <property type="match status" value="1"/>
</dbReference>
<sequence>MSDSREDPPYPKSTEVDGFPQPYPPQYPDTVIAEQPCPVITDSHFAPGPDPVNTMCPYCHKDITTVVTYKIGILTWVGCFGIFLVGGIFGCCLIPFCCDSCKDADHRCPVCNRDLGLYRRC</sequence>
<keyword evidence="11" id="KW-1185">Reference proteome</keyword>
<dbReference type="OMA" id="LPYCCNS"/>
<accession>A0A3Q0KDH5</accession>
<keyword evidence="5" id="KW-0479">Metal-binding</keyword>
<dbReference type="Proteomes" id="UP000008854">
    <property type="component" value="Unassembled WGS sequence"/>
</dbReference>
<evidence type="ECO:0000256" key="2">
    <source>
        <dbReference type="ARBA" id="ARBA00004481"/>
    </source>
</evidence>
<dbReference type="InParanoid" id="A0A3Q0KDH5"/>
<evidence type="ECO:0000256" key="3">
    <source>
        <dbReference type="ARBA" id="ARBA00004630"/>
    </source>
</evidence>
<proteinExistence type="inferred from homology"/>
<dbReference type="InterPro" id="IPR006629">
    <property type="entry name" value="LITAF"/>
</dbReference>
<evidence type="ECO:0000256" key="7">
    <source>
        <dbReference type="ARBA" id="ARBA00023136"/>
    </source>
</evidence>
<evidence type="ECO:0000256" key="5">
    <source>
        <dbReference type="ARBA" id="ARBA00022723"/>
    </source>
</evidence>
<dbReference type="PROSITE" id="PS51837">
    <property type="entry name" value="LITAF"/>
    <property type="match status" value="1"/>
</dbReference>
<dbReference type="AlphaFoldDB" id="A0A3Q0KDH5"/>
<dbReference type="STRING" id="6183.A0A3Q0KDH5"/>
<dbReference type="GO" id="GO:0008270">
    <property type="term" value="F:zinc ion binding"/>
    <property type="evidence" value="ECO:0007669"/>
    <property type="project" value="TreeGrafter"/>
</dbReference>
<feature type="domain" description="LITAF" evidence="10">
    <location>
        <begin position="35"/>
        <end position="120"/>
    </location>
</feature>
<feature type="transmembrane region" description="Helical" evidence="9">
    <location>
        <begin position="71"/>
        <end position="96"/>
    </location>
</feature>
<keyword evidence="7 9" id="KW-0472">Membrane</keyword>
<keyword evidence="9" id="KW-0812">Transmembrane</keyword>
<dbReference type="InterPro" id="IPR037519">
    <property type="entry name" value="LITAF_fam"/>
</dbReference>
<dbReference type="Pfam" id="PF10601">
    <property type="entry name" value="zf-LITAF-like"/>
    <property type="match status" value="1"/>
</dbReference>
<dbReference type="WBParaSite" id="Smp_025370.1">
    <property type="protein sequence ID" value="Smp_025370.1"/>
    <property type="gene ID" value="Smp_025370"/>
</dbReference>
<protein>
    <submittedName>
        <fullName evidence="12">Putative lipopolysaccharide-induced transcription factor regulating tumor necrosis factor alpha</fullName>
    </submittedName>
</protein>
<dbReference type="SMART" id="SM00714">
    <property type="entry name" value="LITAF"/>
    <property type="match status" value="1"/>
</dbReference>
<dbReference type="GO" id="GO:0005765">
    <property type="term" value="C:lysosomal membrane"/>
    <property type="evidence" value="ECO:0007669"/>
    <property type="project" value="UniProtKB-SubCell"/>
</dbReference>